<keyword evidence="3 8" id="KW-0812">Transmembrane</keyword>
<feature type="transmembrane region" description="Helical" evidence="8">
    <location>
        <begin position="438"/>
        <end position="457"/>
    </location>
</feature>
<evidence type="ECO:0000313" key="11">
    <source>
        <dbReference type="RefSeq" id="XP_030754153.1"/>
    </source>
</evidence>
<keyword evidence="6 8" id="KW-0472">Membrane</keyword>
<dbReference type="PROSITE" id="PS50850">
    <property type="entry name" value="MFS"/>
    <property type="match status" value="1"/>
</dbReference>
<feature type="transmembrane region" description="Helical" evidence="8">
    <location>
        <begin position="144"/>
        <end position="167"/>
    </location>
</feature>
<evidence type="ECO:0000256" key="2">
    <source>
        <dbReference type="ARBA" id="ARBA00022448"/>
    </source>
</evidence>
<dbReference type="GeneID" id="115880954"/>
<dbReference type="KEGG" id="soy:115880954"/>
<dbReference type="InterPro" id="IPR036259">
    <property type="entry name" value="MFS_trans_sf"/>
</dbReference>
<accession>A0A6J2XRL5</accession>
<feature type="transmembrane region" description="Helical" evidence="8">
    <location>
        <begin position="86"/>
        <end position="105"/>
    </location>
</feature>
<dbReference type="InterPro" id="IPR020846">
    <property type="entry name" value="MFS_dom"/>
</dbReference>
<evidence type="ECO:0000313" key="10">
    <source>
        <dbReference type="Proteomes" id="UP000504635"/>
    </source>
</evidence>
<feature type="transmembrane region" description="Helical" evidence="8">
    <location>
        <begin position="262"/>
        <end position="281"/>
    </location>
</feature>
<keyword evidence="10" id="KW-1185">Reference proteome</keyword>
<dbReference type="RefSeq" id="XP_030754153.1">
    <property type="nucleotide sequence ID" value="XM_030898293.1"/>
</dbReference>
<feature type="transmembrane region" description="Helical" evidence="8">
    <location>
        <begin position="41"/>
        <end position="66"/>
    </location>
</feature>
<comment type="subcellular location">
    <subcellularLocation>
        <location evidence="1">Membrane</location>
        <topology evidence="1">Multi-pass membrane protein</topology>
    </subcellularLocation>
</comment>
<dbReference type="Proteomes" id="UP000504635">
    <property type="component" value="Unplaced"/>
</dbReference>
<evidence type="ECO:0000256" key="4">
    <source>
        <dbReference type="ARBA" id="ARBA00022847"/>
    </source>
</evidence>
<dbReference type="InterPro" id="IPR011701">
    <property type="entry name" value="MFS"/>
</dbReference>
<evidence type="ECO:0000256" key="5">
    <source>
        <dbReference type="ARBA" id="ARBA00022989"/>
    </source>
</evidence>
<dbReference type="FunFam" id="1.20.1250.20:FF:000003">
    <property type="entry name" value="Solute carrier family 17 member 3"/>
    <property type="match status" value="1"/>
</dbReference>
<organism evidence="10 11">
    <name type="scientific">Sitophilus oryzae</name>
    <name type="common">Rice weevil</name>
    <name type="synonym">Curculio oryzae</name>
    <dbReference type="NCBI Taxonomy" id="7048"/>
    <lineage>
        <taxon>Eukaryota</taxon>
        <taxon>Metazoa</taxon>
        <taxon>Ecdysozoa</taxon>
        <taxon>Arthropoda</taxon>
        <taxon>Hexapoda</taxon>
        <taxon>Insecta</taxon>
        <taxon>Pterygota</taxon>
        <taxon>Neoptera</taxon>
        <taxon>Endopterygota</taxon>
        <taxon>Coleoptera</taxon>
        <taxon>Polyphaga</taxon>
        <taxon>Cucujiformia</taxon>
        <taxon>Curculionidae</taxon>
        <taxon>Dryophthorinae</taxon>
        <taxon>Sitophilus</taxon>
    </lineage>
</organism>
<dbReference type="GO" id="GO:0015293">
    <property type="term" value="F:symporter activity"/>
    <property type="evidence" value="ECO:0007669"/>
    <property type="project" value="UniProtKB-KW"/>
</dbReference>
<keyword evidence="5 8" id="KW-1133">Transmembrane helix</keyword>
<feature type="transmembrane region" description="Helical" evidence="8">
    <location>
        <begin position="301"/>
        <end position="322"/>
    </location>
</feature>
<evidence type="ECO:0000256" key="1">
    <source>
        <dbReference type="ARBA" id="ARBA00004141"/>
    </source>
</evidence>
<evidence type="ECO:0000256" key="3">
    <source>
        <dbReference type="ARBA" id="ARBA00022692"/>
    </source>
</evidence>
<dbReference type="InParanoid" id="A0A6J2XRL5"/>
<dbReference type="GO" id="GO:0006820">
    <property type="term" value="P:monoatomic anion transport"/>
    <property type="evidence" value="ECO:0007669"/>
    <property type="project" value="TreeGrafter"/>
</dbReference>
<evidence type="ECO:0000256" key="6">
    <source>
        <dbReference type="ARBA" id="ARBA00023136"/>
    </source>
</evidence>
<feature type="domain" description="Major facilitator superfamily (MFS) profile" evidence="9">
    <location>
        <begin position="32"/>
        <end position="462"/>
    </location>
</feature>
<keyword evidence="4" id="KW-0769">Symport</keyword>
<dbReference type="Gene3D" id="1.20.1250.20">
    <property type="entry name" value="MFS general substrate transporter like domains"/>
    <property type="match status" value="2"/>
</dbReference>
<evidence type="ECO:0000259" key="9">
    <source>
        <dbReference type="PROSITE" id="PS50850"/>
    </source>
</evidence>
<feature type="transmembrane region" description="Helical" evidence="8">
    <location>
        <begin position="174"/>
        <end position="197"/>
    </location>
</feature>
<dbReference type="OrthoDB" id="2985014at2759"/>
<dbReference type="PANTHER" id="PTHR11662:SF280">
    <property type="entry name" value="FI21844P1-RELATED"/>
    <property type="match status" value="1"/>
</dbReference>
<dbReference type="InterPro" id="IPR050382">
    <property type="entry name" value="MFS_Na/Anion_cotransporter"/>
</dbReference>
<evidence type="ECO:0000256" key="7">
    <source>
        <dbReference type="SAM" id="MobiDB-lite"/>
    </source>
</evidence>
<reference evidence="11" key="1">
    <citation type="submission" date="2025-08" db="UniProtKB">
        <authorList>
            <consortium name="RefSeq"/>
        </authorList>
    </citation>
    <scope>IDENTIFICATION</scope>
    <source>
        <tissue evidence="11">Gonads</tissue>
    </source>
</reference>
<feature type="transmembrane region" description="Helical" evidence="8">
    <location>
        <begin position="343"/>
        <end position="363"/>
    </location>
</feature>
<dbReference type="PANTHER" id="PTHR11662">
    <property type="entry name" value="SOLUTE CARRIER FAMILY 17"/>
    <property type="match status" value="1"/>
</dbReference>
<dbReference type="GO" id="GO:0016020">
    <property type="term" value="C:membrane"/>
    <property type="evidence" value="ECO:0007669"/>
    <property type="project" value="UniProtKB-SubCell"/>
</dbReference>
<dbReference type="SUPFAM" id="SSF103473">
    <property type="entry name" value="MFS general substrate transporter"/>
    <property type="match status" value="1"/>
</dbReference>
<feature type="transmembrane region" description="Helical" evidence="8">
    <location>
        <begin position="369"/>
        <end position="387"/>
    </location>
</feature>
<dbReference type="Pfam" id="PF07690">
    <property type="entry name" value="MFS_1"/>
    <property type="match status" value="1"/>
</dbReference>
<name>A0A6J2XRL5_SITOR</name>
<protein>
    <submittedName>
        <fullName evidence="11">Inorganic phosphate cotransporter</fullName>
    </submittedName>
</protein>
<feature type="region of interest" description="Disordered" evidence="7">
    <location>
        <begin position="1"/>
        <end position="26"/>
    </location>
</feature>
<dbReference type="AlphaFoldDB" id="A0A6J2XRL5"/>
<sequence>MRLRNKDISNDQPNQTSPAEEGVEYTGDKGPKFGVRYIQMIISAVGTGIITSTTTTFSILLIAMITEGSSINPDVPYYDFNDNLPMLYTVGMATSLALQLFAGHFGKNGPKWYIVGAALLNGLSLGAIPLAAKWLGLGGVIVCRLIQGGAQGGFEPLSICVGGLWIPSEERARLSFAGVGFASLANMLGSILVGIISKSWMGWPWGFYFLAIINMSYTVIWVLFFHNKPETHPTITPEEKRYIQVSLSQQPGKNIPTPWKKIVLSIPVWAIIISLIGTNFSMVYKGSYKTIFLSEIMKFDIQANGIVQAIPTLVACISGIFVSTLCDLTVKRRWLSRLNARRFFQIFGSTVYALCPIIMTFIPAEYNKWAVVMMSIQDVFLIVFIIGGSNINTFEISPVFAGVIHGMATTCASLVALLAPYIYKWVVSDPTNVQEWRLSFFINALITITSGLIYGVMASVKRQNWEGEAEIEVSPNEARRYSITSVEQAIPKL</sequence>
<feature type="transmembrane region" description="Helical" evidence="8">
    <location>
        <begin position="112"/>
        <end position="132"/>
    </location>
</feature>
<proteinExistence type="predicted"/>
<evidence type="ECO:0000256" key="8">
    <source>
        <dbReference type="SAM" id="Phobius"/>
    </source>
</evidence>
<keyword evidence="2" id="KW-0813">Transport</keyword>
<feature type="transmembrane region" description="Helical" evidence="8">
    <location>
        <begin position="399"/>
        <end position="423"/>
    </location>
</feature>
<feature type="transmembrane region" description="Helical" evidence="8">
    <location>
        <begin position="203"/>
        <end position="225"/>
    </location>
</feature>
<gene>
    <name evidence="11" type="primary">LOC115880954</name>
</gene>